<dbReference type="EMBL" id="LAZR01001850">
    <property type="protein sequence ID" value="KKN38124.1"/>
    <property type="molecule type" value="Genomic_DNA"/>
</dbReference>
<accession>A0A0F9Q6I4</accession>
<dbReference type="AlphaFoldDB" id="A0A0F9Q6I4"/>
<organism evidence="1">
    <name type="scientific">marine sediment metagenome</name>
    <dbReference type="NCBI Taxonomy" id="412755"/>
    <lineage>
        <taxon>unclassified sequences</taxon>
        <taxon>metagenomes</taxon>
        <taxon>ecological metagenomes</taxon>
    </lineage>
</organism>
<gene>
    <name evidence="1" type="ORF">LCGC14_0756460</name>
</gene>
<proteinExistence type="predicted"/>
<name>A0A0F9Q6I4_9ZZZZ</name>
<protein>
    <submittedName>
        <fullName evidence="1">Uncharacterized protein</fullName>
    </submittedName>
</protein>
<comment type="caution">
    <text evidence="1">The sequence shown here is derived from an EMBL/GenBank/DDBJ whole genome shotgun (WGS) entry which is preliminary data.</text>
</comment>
<reference evidence="1" key="1">
    <citation type="journal article" date="2015" name="Nature">
        <title>Complex archaea that bridge the gap between prokaryotes and eukaryotes.</title>
        <authorList>
            <person name="Spang A."/>
            <person name="Saw J.H."/>
            <person name="Jorgensen S.L."/>
            <person name="Zaremba-Niedzwiedzka K."/>
            <person name="Martijn J."/>
            <person name="Lind A.E."/>
            <person name="van Eijk R."/>
            <person name="Schleper C."/>
            <person name="Guy L."/>
            <person name="Ettema T.J."/>
        </authorList>
    </citation>
    <scope>NUCLEOTIDE SEQUENCE</scope>
</reference>
<sequence length="78" mass="9136">MKWDDLPLAEILIQNGEKKSKLDHGIRLYEVETALSLGIPYDWRWYSIDKRAREQMIASRLARTSIDNILIAHANRKV</sequence>
<evidence type="ECO:0000313" key="1">
    <source>
        <dbReference type="EMBL" id="KKN38124.1"/>
    </source>
</evidence>